<dbReference type="Pfam" id="PF07669">
    <property type="entry name" value="Eco57I"/>
    <property type="match status" value="1"/>
</dbReference>
<dbReference type="EC" id="2.1.1.72" evidence="1"/>
<evidence type="ECO:0000256" key="3">
    <source>
        <dbReference type="ARBA" id="ARBA00022679"/>
    </source>
</evidence>
<dbReference type="Gene3D" id="3.40.50.150">
    <property type="entry name" value="Vaccinia Virus protein VP39"/>
    <property type="match status" value="1"/>
</dbReference>
<keyword evidence="3" id="KW-0808">Transferase</keyword>
<dbReference type="RefSeq" id="WP_306639300.1">
    <property type="nucleotide sequence ID" value="NZ_JAUSXB010000002.1"/>
</dbReference>
<dbReference type="InterPro" id="IPR002052">
    <property type="entry name" value="DNA_methylase_N6_adenine_CS"/>
</dbReference>
<organism evidence="7 8">
    <name type="scientific">Pseudarthrobacter siccitolerans</name>
    <dbReference type="NCBI Taxonomy" id="861266"/>
    <lineage>
        <taxon>Bacteria</taxon>
        <taxon>Bacillati</taxon>
        <taxon>Actinomycetota</taxon>
        <taxon>Actinomycetes</taxon>
        <taxon>Micrococcales</taxon>
        <taxon>Micrococcaceae</taxon>
        <taxon>Pseudarthrobacter</taxon>
    </lineage>
</organism>
<comment type="catalytic activity">
    <reaction evidence="5">
        <text>a 2'-deoxyadenosine in DNA + S-adenosyl-L-methionine = an N(6)-methyl-2'-deoxyadenosine in DNA + S-adenosyl-L-homocysteine + H(+)</text>
        <dbReference type="Rhea" id="RHEA:15197"/>
        <dbReference type="Rhea" id="RHEA-COMP:12418"/>
        <dbReference type="Rhea" id="RHEA-COMP:12419"/>
        <dbReference type="ChEBI" id="CHEBI:15378"/>
        <dbReference type="ChEBI" id="CHEBI:57856"/>
        <dbReference type="ChEBI" id="CHEBI:59789"/>
        <dbReference type="ChEBI" id="CHEBI:90615"/>
        <dbReference type="ChEBI" id="CHEBI:90616"/>
        <dbReference type="EC" id="2.1.1.72"/>
    </reaction>
</comment>
<evidence type="ECO:0000259" key="6">
    <source>
        <dbReference type="Pfam" id="PF07669"/>
    </source>
</evidence>
<keyword evidence="4" id="KW-0949">S-adenosyl-L-methionine</keyword>
<accession>A0ABU0PRF0</accession>
<evidence type="ECO:0000256" key="4">
    <source>
        <dbReference type="ARBA" id="ARBA00022691"/>
    </source>
</evidence>
<dbReference type="PROSITE" id="PS00092">
    <property type="entry name" value="N6_MTASE"/>
    <property type="match status" value="1"/>
</dbReference>
<dbReference type="InterPro" id="IPR050953">
    <property type="entry name" value="N4_N6_ade-DNA_methylase"/>
</dbReference>
<keyword evidence="2" id="KW-0489">Methyltransferase</keyword>
<keyword evidence="8" id="KW-1185">Reference proteome</keyword>
<dbReference type="InterPro" id="IPR011639">
    <property type="entry name" value="MethylTrfase_TaqI-like_dom"/>
</dbReference>
<evidence type="ECO:0000313" key="8">
    <source>
        <dbReference type="Proteomes" id="UP001236806"/>
    </source>
</evidence>
<gene>
    <name evidence="7" type="ORF">QFZ36_004179</name>
</gene>
<dbReference type="InterPro" id="IPR029063">
    <property type="entry name" value="SAM-dependent_MTases_sf"/>
</dbReference>
<protein>
    <recommendedName>
        <fullName evidence="1">site-specific DNA-methyltransferase (adenine-specific)</fullName>
        <ecNumber evidence="1">2.1.1.72</ecNumber>
    </recommendedName>
</protein>
<comment type="caution">
    <text evidence="7">The sequence shown here is derived from an EMBL/GenBank/DDBJ whole genome shotgun (WGS) entry which is preliminary data.</text>
</comment>
<proteinExistence type="predicted"/>
<feature type="non-terminal residue" evidence="7">
    <location>
        <position position="1"/>
    </location>
</feature>
<name>A0ABU0PRF0_9MICC</name>
<dbReference type="PANTHER" id="PTHR33841:SF4">
    <property type="entry name" value="RESTRICTION MODIFICATION SYSTEM DNA SPECIFICITY DOMAIN"/>
    <property type="match status" value="1"/>
</dbReference>
<dbReference type="Proteomes" id="UP001236806">
    <property type="component" value="Unassembled WGS sequence"/>
</dbReference>
<evidence type="ECO:0000256" key="5">
    <source>
        <dbReference type="ARBA" id="ARBA00047942"/>
    </source>
</evidence>
<dbReference type="SUPFAM" id="SSF53335">
    <property type="entry name" value="S-adenosyl-L-methionine-dependent methyltransferases"/>
    <property type="match status" value="1"/>
</dbReference>
<sequence length="569" mass="63460">RLDHVFEIMGEEVETGAAFDVVSAKLVASGSLTPAELVAWSPPLQRTYGRVLDLHNQKWNGIWFRIVRNFFWSATAGEFDLVIGNPPWVRWSKLPDAYRERVKPTCESYGIFSEAGRHGGNELDVSAMITYTVADKWLKVEGRLAFVITGAIFKNPSSSGFRNFIIHPEDPDSPHLVPKRIDDFKTLKPFKDASNHTVVAVFDKSSTQGTYPVPYVVWSKPPRTTLGLGDTLETIRGLITSTMNDAGPVEPLIPGSPWSVLAPGRHEILRYLAGKCSWVAGRKGITADLNGVYFVPVLNDNGTDVQIASRPNAGRKDLGARRTAWVEPDLLYPLIKGASDFEPYYLKLSNPDYAAERLYTFVPNTGIQGAHYRQAEQAINAPGLRKTKDWFANFSDLLKERSTYRRQMKGAPYHAVYNVGDYTFQPWKVVWPEMSSNFYAAVAGMGQVPIAGERPYVPDHKVYFASFDKPEAAYYLCGLLNSPVVREWIQSHTVSIQVGDVFKHLSVPEFDAENPVHLRLSSLVEKAHQEHDSVRRKQLIPDIEAAADRVLSVGVVQAHENLEAASAAC</sequence>
<dbReference type="PANTHER" id="PTHR33841">
    <property type="entry name" value="DNA METHYLTRANSFERASE YEEA-RELATED"/>
    <property type="match status" value="1"/>
</dbReference>
<evidence type="ECO:0000256" key="2">
    <source>
        <dbReference type="ARBA" id="ARBA00022603"/>
    </source>
</evidence>
<evidence type="ECO:0000256" key="1">
    <source>
        <dbReference type="ARBA" id="ARBA00011900"/>
    </source>
</evidence>
<dbReference type="EMBL" id="JAUSXB010000002">
    <property type="protein sequence ID" value="MDQ0676553.1"/>
    <property type="molecule type" value="Genomic_DNA"/>
</dbReference>
<feature type="domain" description="Type II methyltransferase M.TaqI-like" evidence="6">
    <location>
        <begin position="74"/>
        <end position="165"/>
    </location>
</feature>
<evidence type="ECO:0000313" key="7">
    <source>
        <dbReference type="EMBL" id="MDQ0676553.1"/>
    </source>
</evidence>
<reference evidence="7 8" key="1">
    <citation type="submission" date="2023-07" db="EMBL/GenBank/DDBJ databases">
        <title>Comparative genomics of wheat-associated soil bacteria to identify genetic determinants of phenazine resistance.</title>
        <authorList>
            <person name="Mouncey N."/>
        </authorList>
    </citation>
    <scope>NUCLEOTIDE SEQUENCE [LARGE SCALE GENOMIC DNA]</scope>
    <source>
        <strain evidence="7 8">W1I3</strain>
    </source>
</reference>